<evidence type="ECO:0000313" key="7">
    <source>
        <dbReference type="Proteomes" id="UP000050920"/>
    </source>
</evidence>
<dbReference type="GO" id="GO:0003677">
    <property type="term" value="F:DNA binding"/>
    <property type="evidence" value="ECO:0007669"/>
    <property type="project" value="UniProtKB-KW"/>
</dbReference>
<dbReference type="Pfam" id="PF00027">
    <property type="entry name" value="cNMP_binding"/>
    <property type="match status" value="1"/>
</dbReference>
<dbReference type="InterPro" id="IPR000595">
    <property type="entry name" value="cNMP-bd_dom"/>
</dbReference>
<dbReference type="Gene3D" id="1.10.10.10">
    <property type="entry name" value="Winged helix-like DNA-binding domain superfamily/Winged helix DNA-binding domain"/>
    <property type="match status" value="1"/>
</dbReference>
<dbReference type="PROSITE" id="PS51063">
    <property type="entry name" value="HTH_CRP_2"/>
    <property type="match status" value="1"/>
</dbReference>
<dbReference type="PRINTS" id="PR00034">
    <property type="entry name" value="HTHCRP"/>
</dbReference>
<proteinExistence type="predicted"/>
<dbReference type="Gene3D" id="2.60.120.10">
    <property type="entry name" value="Jelly Rolls"/>
    <property type="match status" value="1"/>
</dbReference>
<accession>A0A0R2NP02</accession>
<dbReference type="CDD" id="cd00038">
    <property type="entry name" value="CAP_ED"/>
    <property type="match status" value="1"/>
</dbReference>
<dbReference type="SUPFAM" id="SSF46785">
    <property type="entry name" value="Winged helix' DNA-binding domain"/>
    <property type="match status" value="1"/>
</dbReference>
<dbReference type="InterPro" id="IPR014710">
    <property type="entry name" value="RmlC-like_jellyroll"/>
</dbReference>
<dbReference type="InterPro" id="IPR018490">
    <property type="entry name" value="cNMP-bd_dom_sf"/>
</dbReference>
<dbReference type="InterPro" id="IPR036388">
    <property type="entry name" value="WH-like_DNA-bd_sf"/>
</dbReference>
<dbReference type="EMBL" id="AYGX02000080">
    <property type="protein sequence ID" value="KRO27415.1"/>
    <property type="molecule type" value="Genomic_DNA"/>
</dbReference>
<organism evidence="6 7">
    <name type="scientific">Lactiplantibacillus fabifermentans DSM 21115</name>
    <dbReference type="NCBI Taxonomy" id="1413187"/>
    <lineage>
        <taxon>Bacteria</taxon>
        <taxon>Bacillati</taxon>
        <taxon>Bacillota</taxon>
        <taxon>Bacilli</taxon>
        <taxon>Lactobacillales</taxon>
        <taxon>Lactobacillaceae</taxon>
        <taxon>Lactiplantibacillus</taxon>
    </lineage>
</organism>
<dbReference type="InterPro" id="IPR012318">
    <property type="entry name" value="HTH_CRP"/>
</dbReference>
<evidence type="ECO:0000256" key="3">
    <source>
        <dbReference type="ARBA" id="ARBA00023163"/>
    </source>
</evidence>
<keyword evidence="2" id="KW-0238">DNA-binding</keyword>
<evidence type="ECO:0000256" key="2">
    <source>
        <dbReference type="ARBA" id="ARBA00023125"/>
    </source>
</evidence>
<keyword evidence="3" id="KW-0804">Transcription</keyword>
<dbReference type="GO" id="GO:0005829">
    <property type="term" value="C:cytosol"/>
    <property type="evidence" value="ECO:0007669"/>
    <property type="project" value="TreeGrafter"/>
</dbReference>
<dbReference type="Proteomes" id="UP000050920">
    <property type="component" value="Unassembled WGS sequence"/>
</dbReference>
<dbReference type="SMART" id="SM00419">
    <property type="entry name" value="HTH_CRP"/>
    <property type="match status" value="1"/>
</dbReference>
<comment type="caution">
    <text evidence="6">The sequence shown here is derived from an EMBL/GenBank/DDBJ whole genome shotgun (WGS) entry which is preliminary data.</text>
</comment>
<reference evidence="6 7" key="1">
    <citation type="journal article" date="2015" name="Genome Announc.">
        <title>Expanding the biotechnology potential of lactobacilli through comparative genomics of 213 strains and associated genera.</title>
        <authorList>
            <person name="Sun Z."/>
            <person name="Harris H.M."/>
            <person name="McCann A."/>
            <person name="Guo C."/>
            <person name="Argimon S."/>
            <person name="Zhang W."/>
            <person name="Yang X."/>
            <person name="Jeffery I.B."/>
            <person name="Cooney J.C."/>
            <person name="Kagawa T.F."/>
            <person name="Liu W."/>
            <person name="Song Y."/>
            <person name="Salvetti E."/>
            <person name="Wrobel A."/>
            <person name="Rasinkangas P."/>
            <person name="Parkhill J."/>
            <person name="Rea M.C."/>
            <person name="O'Sullivan O."/>
            <person name="Ritari J."/>
            <person name="Douillard F.P."/>
            <person name="Paul Ross R."/>
            <person name="Yang R."/>
            <person name="Briner A.E."/>
            <person name="Felis G.E."/>
            <person name="de Vos W.M."/>
            <person name="Barrangou R."/>
            <person name="Klaenhammer T.R."/>
            <person name="Caufield P.W."/>
            <person name="Cui Y."/>
            <person name="Zhang H."/>
            <person name="O'Toole P.W."/>
        </authorList>
    </citation>
    <scope>NUCLEOTIDE SEQUENCE [LARGE SCALE GENOMIC DNA]</scope>
    <source>
        <strain evidence="6 7">DSM 21115</strain>
    </source>
</reference>
<dbReference type="PANTHER" id="PTHR24567">
    <property type="entry name" value="CRP FAMILY TRANSCRIPTIONAL REGULATORY PROTEIN"/>
    <property type="match status" value="1"/>
</dbReference>
<dbReference type="PROSITE" id="PS50042">
    <property type="entry name" value="CNMP_BINDING_3"/>
    <property type="match status" value="1"/>
</dbReference>
<protein>
    <submittedName>
        <fullName evidence="6">FNR-like transcriptional regulator</fullName>
    </submittedName>
</protein>
<evidence type="ECO:0000313" key="6">
    <source>
        <dbReference type="EMBL" id="KRO27415.1"/>
    </source>
</evidence>
<evidence type="ECO:0000259" key="5">
    <source>
        <dbReference type="PROSITE" id="PS51063"/>
    </source>
</evidence>
<dbReference type="InterPro" id="IPR050397">
    <property type="entry name" value="Env_Response_Regulators"/>
</dbReference>
<keyword evidence="1" id="KW-0805">Transcription regulation</keyword>
<dbReference type="PANTHER" id="PTHR24567:SF74">
    <property type="entry name" value="HTH-TYPE TRANSCRIPTIONAL REGULATOR ARCR"/>
    <property type="match status" value="1"/>
</dbReference>
<feature type="domain" description="Cyclic nucleotide-binding" evidence="4">
    <location>
        <begin position="14"/>
        <end position="118"/>
    </location>
</feature>
<sequence>MSHSAFKCVQSASIFQGLSDDDITALTKISVHQQLVPKGTVLYAPTTMLNRMMIIDQGRVKVYQLNENGKEKILYMLRPGAIDSEAALFAQRPHFNYAETVEDTRICSISSHDFQGLLQQMPTLALNLLNVLGDRLTALESMSALTSNLGSKQRLLTYLQQVSQENQQTHFELPVKKKELASYLGVTPETLSRQFKLLEQDALIAVHGREITLLPAAAVNDF</sequence>
<feature type="domain" description="HTH crp-type" evidence="5">
    <location>
        <begin position="149"/>
        <end position="217"/>
    </location>
</feature>
<evidence type="ECO:0000259" key="4">
    <source>
        <dbReference type="PROSITE" id="PS50042"/>
    </source>
</evidence>
<dbReference type="AlphaFoldDB" id="A0A0R2NP02"/>
<dbReference type="RefSeq" id="WP_024626174.1">
    <property type="nucleotide sequence ID" value="NZ_AYGX02000080.1"/>
</dbReference>
<evidence type="ECO:0000256" key="1">
    <source>
        <dbReference type="ARBA" id="ARBA00023015"/>
    </source>
</evidence>
<dbReference type="InterPro" id="IPR036390">
    <property type="entry name" value="WH_DNA-bd_sf"/>
</dbReference>
<dbReference type="Pfam" id="PF13545">
    <property type="entry name" value="HTH_Crp_2"/>
    <property type="match status" value="1"/>
</dbReference>
<gene>
    <name evidence="6" type="ORF">DY78_GL000058</name>
</gene>
<keyword evidence="7" id="KW-1185">Reference proteome</keyword>
<name>A0A0R2NP02_9LACO</name>
<dbReference type="SMART" id="SM00100">
    <property type="entry name" value="cNMP"/>
    <property type="match status" value="1"/>
</dbReference>
<dbReference type="GO" id="GO:0003700">
    <property type="term" value="F:DNA-binding transcription factor activity"/>
    <property type="evidence" value="ECO:0007669"/>
    <property type="project" value="TreeGrafter"/>
</dbReference>
<dbReference type="SUPFAM" id="SSF51206">
    <property type="entry name" value="cAMP-binding domain-like"/>
    <property type="match status" value="1"/>
</dbReference>